<evidence type="ECO:0000313" key="25">
    <source>
        <dbReference type="Proteomes" id="UP001162164"/>
    </source>
</evidence>
<comment type="function">
    <text evidence="15">Cytosolic metallopeptidase that catalyzes the removal of unsubstituted N-terminal hydrophobic amino acids from various peptides. The presence of Zn(2+) ions is essential for the peptidase activity, and the association with other cofactors can modulate the substrate spectificity of the enzyme. For instance, in the presence of Mn(2+), it displays a specific Cys-Gly hydrolyzing activity of Cys-Gly-S-conjugates. Involved in the metabolism of glutathione and in the degradation of glutathione S-conjugates, which may play a role in the control of the cell redox status.</text>
</comment>
<name>A0ABQ9J8H0_9CUCU</name>
<dbReference type="PRINTS" id="PR00481">
    <property type="entry name" value="LAMNOPPTDASE"/>
</dbReference>
<feature type="compositionally biased region" description="Basic and acidic residues" evidence="21">
    <location>
        <begin position="269"/>
        <end position="304"/>
    </location>
</feature>
<evidence type="ECO:0000313" key="24">
    <source>
        <dbReference type="EMBL" id="KAJ8974404.1"/>
    </source>
</evidence>
<dbReference type="EC" id="3.4.13.23" evidence="10"/>
<evidence type="ECO:0000256" key="21">
    <source>
        <dbReference type="SAM" id="MobiDB-lite"/>
    </source>
</evidence>
<keyword evidence="20" id="KW-0853">WD repeat</keyword>
<dbReference type="Pfam" id="PF02789">
    <property type="entry name" value="Peptidase_M17_N"/>
    <property type="match status" value="1"/>
</dbReference>
<keyword evidence="4" id="KW-0645">Protease</keyword>
<evidence type="ECO:0000256" key="16">
    <source>
        <dbReference type="ARBA" id="ARBA00047881"/>
    </source>
</evidence>
<dbReference type="InterPro" id="IPR042755">
    <property type="entry name" value="COP1"/>
</dbReference>
<dbReference type="InterPro" id="IPR008283">
    <property type="entry name" value="Peptidase_M17_N"/>
</dbReference>
<dbReference type="SUPFAM" id="SSF53187">
    <property type="entry name" value="Zn-dependent exopeptidases"/>
    <property type="match status" value="1"/>
</dbReference>
<dbReference type="PROSITE" id="PS50294">
    <property type="entry name" value="WD_REPEATS_REGION"/>
    <property type="match status" value="1"/>
</dbReference>
<evidence type="ECO:0000256" key="5">
    <source>
        <dbReference type="ARBA" id="ARBA00022723"/>
    </source>
</evidence>
<evidence type="ECO:0000259" key="22">
    <source>
        <dbReference type="PROSITE" id="PS50001"/>
    </source>
</evidence>
<comment type="catalytic activity">
    <reaction evidence="16">
        <text>S-benzyl-L-cysteinylglycine + H2O = S-benzyl-L-cysteine + glycine</text>
        <dbReference type="Rhea" id="RHEA:62568"/>
        <dbReference type="ChEBI" id="CHEBI:15377"/>
        <dbReference type="ChEBI" id="CHEBI:57305"/>
        <dbReference type="ChEBI" id="CHEBI:145802"/>
        <dbReference type="ChEBI" id="CHEBI:145803"/>
    </reaction>
    <physiologicalReaction direction="left-to-right" evidence="16">
        <dbReference type="Rhea" id="RHEA:62569"/>
    </physiologicalReaction>
</comment>
<dbReference type="SMART" id="SM00252">
    <property type="entry name" value="SH2"/>
    <property type="match status" value="1"/>
</dbReference>
<dbReference type="Pfam" id="PF00400">
    <property type="entry name" value="WD40"/>
    <property type="match status" value="1"/>
</dbReference>
<dbReference type="SUPFAM" id="SSF52949">
    <property type="entry name" value="Macro domain-like"/>
    <property type="match status" value="1"/>
</dbReference>
<evidence type="ECO:0000256" key="18">
    <source>
        <dbReference type="PROSITE-ProRule" id="PRU00175"/>
    </source>
</evidence>
<dbReference type="CDD" id="cd00433">
    <property type="entry name" value="Peptidase_M17"/>
    <property type="match status" value="1"/>
</dbReference>
<evidence type="ECO:0000256" key="1">
    <source>
        <dbReference type="ARBA" id="ARBA00009528"/>
    </source>
</evidence>
<feature type="domain" description="SH2" evidence="22">
    <location>
        <begin position="611"/>
        <end position="704"/>
    </location>
</feature>
<dbReference type="Proteomes" id="UP001162164">
    <property type="component" value="Unassembled WGS sequence"/>
</dbReference>
<feature type="region of interest" description="Disordered" evidence="21">
    <location>
        <begin position="268"/>
        <end position="304"/>
    </location>
</feature>
<evidence type="ECO:0000256" key="6">
    <source>
        <dbReference type="ARBA" id="ARBA00022771"/>
    </source>
</evidence>
<dbReference type="Pfam" id="PF00017">
    <property type="entry name" value="SH2"/>
    <property type="match status" value="1"/>
</dbReference>
<dbReference type="SUPFAM" id="SSF55550">
    <property type="entry name" value="SH2 domain"/>
    <property type="match status" value="1"/>
</dbReference>
<dbReference type="InterPro" id="IPR011356">
    <property type="entry name" value="Leucine_aapep/pepB"/>
</dbReference>
<dbReference type="PROSITE" id="PS50089">
    <property type="entry name" value="ZF_RING_2"/>
    <property type="match status" value="1"/>
</dbReference>
<evidence type="ECO:0000256" key="12">
    <source>
        <dbReference type="ARBA" id="ARBA00030930"/>
    </source>
</evidence>
<evidence type="ECO:0000256" key="14">
    <source>
        <dbReference type="ARBA" id="ARBA00031564"/>
    </source>
</evidence>
<evidence type="ECO:0000256" key="4">
    <source>
        <dbReference type="ARBA" id="ARBA00022670"/>
    </source>
</evidence>
<keyword evidence="5" id="KW-0479">Metal-binding</keyword>
<accession>A0ABQ9J8H0</accession>
<feature type="compositionally biased region" description="Polar residues" evidence="21">
    <location>
        <begin position="509"/>
        <end position="521"/>
    </location>
</feature>
<evidence type="ECO:0000256" key="19">
    <source>
        <dbReference type="PROSITE-ProRule" id="PRU00191"/>
    </source>
</evidence>
<sequence length="1799" mass="203263">MEFDQIESLEKDELLRILKQNGFNEAANILENREINGSRFILSQKYEGYVEMQPPNHTENILEDEDYLSPIRDVSINVYEKEPVVVSDKIKSFPKHDMLQSSLMKHESRQPHHLSSLVIERKQNVQSQINIDANIKSTINQTPGRKFSVKDLDNVLVVDSEETEKLRKSYDPKMKLLRYRKNSDETINNRPLPRSYIEPLEGPQITDCPIYGNTSPDRYESYSEPDNYIELTNISHQDLDYKKSTDYGNQTGNPDEVYENTMKIQDSLSQKEHIPKDEEPLDDCRQHVRDDTQELSKDTTKEQANKQAVHKDLVLLLSQKLKERELTKQNSLQKSMSTHKNVKKPVARLSSQSDWCNSIDIIDEVINYSDFEDSNEVDVSSSLCYTASRDPIYDNTNKTSRTVGPLYLLYRPNHGPQQRFEKTGENTELGRLFNANDIHNFEESDKDTDIPTYGNIGQIRDTFRCRKTEETTNDRKITPTVETKEKFLEINKKSFPQISVKKPECKSAVNGSNEKSLQNRPLPQVPVKGQNTCLLPLNTSPVRTNIDPNNHFQGDSLRTRGLQNSFHNLPNKQYSGNNEGITNRNIIQEAGNLVREKDNSESLLNNITSHPFYRNTDREGATQLLRDLEEGAFLVRPSEAYFLALAVKYKSRVYNLGIERTDSNTIRLNAKRDSTAPEFNSLDDFIDYFTKEPVTWQRKTDVPRYFCGTASERKGLVLGVYTDKENKVIELTRSAEKYNQITQGKLLKHINLDGRSSSASSHSGSNIPPNRASVRTPKRPRPTGVQFDEKNNDFSCPVCMNIIEEAHITKCGHTYCFSCITKCIESQKRCPKCNSPITIQEIFPNFLLNDLIKKHKLRMNGYEALGITRDSSGEFATSSDGLRDFVASESQNLTLPDVNVMLEILTQRKQLLEAESCAAQNRLLLEFLRHLLKQKREYQARIAKEITIIEYDIEEVSNKLKEVHNKCPTLEDVERTIAGASESDASTVNAMKKEMIEIIDKIGTSTGRREEAGPSDTPSRLNTSLAMRRRRMHAYFDDFVDCYFSTRSKDLFFGKESIDKHSRPAFEPNKGLDQFRESLIKFSTYNSLRVLATLNYSSDLFNNSTIVSSIEFDKDNEFFAIAGVTKRIKVFDYSGVVKDIVSVHYPCIEMVSRSKISCVSWHTYHKSTLASSDYEGTVTIWDASTGQRTKTYQEHEKRCWSVDFNCLNEEHSVATLEAKANVCCVKFNPRSSSHLAFGSADHCVHYYDLRNMKEAVAIFKGHKKAVSYVKFLNNEDIVSASTDSQLKMWSINAPYCLRSFVGHINEKNFVGLATDGDYIACGSENNALYVYYKGLSKKLFSYKFEAVEGVLEQERREDDMNEFVSAVCWKQNSKPDEYSSLKAEIIANFIIYSAGKEVKPGNSLIFWGLNQEYDSVAVVGLGNKVTEADNIELISQEKEAVRIAASAGCRALDAVGVKNIEVDNLCDPESAAEGSVLGTWKFQEYKTKKDVPPKVQLYDSDDDTCSKWLQGVAKAEAQNIARKLADTPSNLLTPTIFSEEIQSILGPLGLEIKVHDKKWAEEQKMFSFLSVAKGSIEPPRFIEVTYNNGTPNEAPYVLVGKGVTFDSGGISIKPSGSMDEMRADMGGAASVVGAMYGLAKLGVEANIKMLIPSVENMPSVLEFKPKWVLDVATLTGAMRVALGDACTGVFSNSNKLYSVLENAGSTTGDRVWRMPLWKHYTNFISKNAAYDLNNIGKGKGGGSCTAAAFLREFIPEKTEWLHLDIAGVMGPQSETPYLSKGMTGRPTRTLIEFIKSQNC</sequence>
<evidence type="ECO:0000256" key="3">
    <source>
        <dbReference type="ARBA" id="ARBA00022438"/>
    </source>
</evidence>
<evidence type="ECO:0000256" key="17">
    <source>
        <dbReference type="ARBA" id="ARBA00049107"/>
    </source>
</evidence>
<feature type="repeat" description="WD" evidence="20">
    <location>
        <begin position="1259"/>
        <end position="1299"/>
    </location>
</feature>
<dbReference type="SUPFAM" id="SSF50978">
    <property type="entry name" value="WD40 repeat-like"/>
    <property type="match status" value="1"/>
</dbReference>
<feature type="repeat" description="WD" evidence="20">
    <location>
        <begin position="1156"/>
        <end position="1191"/>
    </location>
</feature>
<dbReference type="InterPro" id="IPR001680">
    <property type="entry name" value="WD40_rpt"/>
</dbReference>
<comment type="caution">
    <text evidence="24">The sequence shown here is derived from an EMBL/GenBank/DDBJ whole genome shotgun (WGS) entry which is preliminary data.</text>
</comment>
<dbReference type="SMART" id="SM00184">
    <property type="entry name" value="RING"/>
    <property type="match status" value="1"/>
</dbReference>
<dbReference type="PANTHER" id="PTHR44080:SF1">
    <property type="entry name" value="E3 UBIQUITIN-PROTEIN LIGASE COP1"/>
    <property type="match status" value="1"/>
</dbReference>
<evidence type="ECO:0000259" key="23">
    <source>
        <dbReference type="PROSITE" id="PS50089"/>
    </source>
</evidence>
<dbReference type="CDD" id="cd16504">
    <property type="entry name" value="RING-HC_COP1"/>
    <property type="match status" value="1"/>
</dbReference>
<dbReference type="InterPro" id="IPR000980">
    <property type="entry name" value="SH2"/>
</dbReference>
<dbReference type="Gene3D" id="3.40.220.10">
    <property type="entry name" value="Leucine Aminopeptidase, subunit E, domain 1"/>
    <property type="match status" value="1"/>
</dbReference>
<evidence type="ECO:0000256" key="8">
    <source>
        <dbReference type="ARBA" id="ARBA00022833"/>
    </source>
</evidence>
<organism evidence="24 25">
    <name type="scientific">Molorchus minor</name>
    <dbReference type="NCBI Taxonomy" id="1323400"/>
    <lineage>
        <taxon>Eukaryota</taxon>
        <taxon>Metazoa</taxon>
        <taxon>Ecdysozoa</taxon>
        <taxon>Arthropoda</taxon>
        <taxon>Hexapoda</taxon>
        <taxon>Insecta</taxon>
        <taxon>Pterygota</taxon>
        <taxon>Neoptera</taxon>
        <taxon>Endopterygota</taxon>
        <taxon>Coleoptera</taxon>
        <taxon>Polyphaga</taxon>
        <taxon>Cucujiformia</taxon>
        <taxon>Chrysomeloidea</taxon>
        <taxon>Cerambycidae</taxon>
        <taxon>Lamiinae</taxon>
        <taxon>Monochamini</taxon>
        <taxon>Molorchus</taxon>
    </lineage>
</organism>
<dbReference type="SMART" id="SM00320">
    <property type="entry name" value="WD40"/>
    <property type="match status" value="5"/>
</dbReference>
<keyword evidence="8" id="KW-0862">Zinc</keyword>
<evidence type="ECO:0000256" key="11">
    <source>
        <dbReference type="ARBA" id="ARBA00029605"/>
    </source>
</evidence>
<dbReference type="Gene3D" id="3.30.505.10">
    <property type="entry name" value="SH2 domain"/>
    <property type="match status" value="1"/>
</dbReference>
<reference evidence="24" key="1">
    <citation type="journal article" date="2023" name="Insect Mol. Biol.">
        <title>Genome sequencing provides insights into the evolution of gene families encoding plant cell wall-degrading enzymes in longhorned beetles.</title>
        <authorList>
            <person name="Shin N.R."/>
            <person name="Okamura Y."/>
            <person name="Kirsch R."/>
            <person name="Pauchet Y."/>
        </authorList>
    </citation>
    <scope>NUCLEOTIDE SEQUENCE</scope>
    <source>
        <strain evidence="24">MMC_N1</strain>
    </source>
</reference>
<dbReference type="PANTHER" id="PTHR44080">
    <property type="entry name" value="E3 UBIQUITIN-PROTEIN LIGASE COP1"/>
    <property type="match status" value="1"/>
</dbReference>
<dbReference type="PROSITE" id="PS00518">
    <property type="entry name" value="ZF_RING_1"/>
    <property type="match status" value="1"/>
</dbReference>
<dbReference type="InterPro" id="IPR036860">
    <property type="entry name" value="SH2_dom_sf"/>
</dbReference>
<comment type="similarity">
    <text evidence="1">Belongs to the peptidase M17 family.</text>
</comment>
<keyword evidence="3" id="KW-0031">Aminopeptidase</keyword>
<dbReference type="Gene3D" id="3.40.630.10">
    <property type="entry name" value="Zn peptidases"/>
    <property type="match status" value="2"/>
</dbReference>
<gene>
    <name evidence="24" type="ORF">NQ317_014898</name>
</gene>
<dbReference type="InterPro" id="IPR000819">
    <property type="entry name" value="Peptidase_M17_C"/>
</dbReference>
<feature type="compositionally biased region" description="Low complexity" evidence="21">
    <location>
        <begin position="756"/>
        <end position="765"/>
    </location>
</feature>
<dbReference type="InterPro" id="IPR015943">
    <property type="entry name" value="WD40/YVTN_repeat-like_dom_sf"/>
</dbReference>
<evidence type="ECO:0000256" key="10">
    <source>
        <dbReference type="ARBA" id="ARBA00023625"/>
    </source>
</evidence>
<comment type="catalytic activity">
    <reaction evidence="9">
        <text>an S-substituted L-cysteinylglycine + H2O = an S-substituted L-cysteine + glycine</text>
        <dbReference type="Rhea" id="RHEA:60444"/>
        <dbReference type="ChEBI" id="CHEBI:15377"/>
        <dbReference type="ChEBI" id="CHEBI:57305"/>
        <dbReference type="ChEBI" id="CHEBI:58717"/>
        <dbReference type="ChEBI" id="CHEBI:143103"/>
        <dbReference type="EC" id="3.4.13.23"/>
    </reaction>
    <physiologicalReaction direction="left-to-right" evidence="9">
        <dbReference type="Rhea" id="RHEA:60445"/>
    </physiologicalReaction>
</comment>
<feature type="domain" description="RING-type" evidence="23">
    <location>
        <begin position="796"/>
        <end position="834"/>
    </location>
</feature>
<dbReference type="PROSITE" id="PS50001">
    <property type="entry name" value="SH2"/>
    <property type="match status" value="1"/>
</dbReference>
<keyword evidence="25" id="KW-1185">Reference proteome</keyword>
<dbReference type="CDD" id="cd00173">
    <property type="entry name" value="SH2"/>
    <property type="match status" value="1"/>
</dbReference>
<protein>
    <recommendedName>
        <fullName evidence="2">Cytosol aminopeptidase</fullName>
        <ecNumber evidence="10">3.4.13.23</ecNumber>
    </recommendedName>
    <alternativeName>
        <fullName evidence="13">Cysteinylglycine-S-conjugate dipeptidase</fullName>
    </alternativeName>
    <alternativeName>
        <fullName evidence="14">Leucine aminopeptidase 3</fullName>
    </alternativeName>
    <alternativeName>
        <fullName evidence="12">Proline aminopeptidase</fullName>
    </alternativeName>
    <alternativeName>
        <fullName evidence="11">Prolyl aminopeptidase</fullName>
    </alternativeName>
</protein>
<evidence type="ECO:0000256" key="13">
    <source>
        <dbReference type="ARBA" id="ARBA00030997"/>
    </source>
</evidence>
<dbReference type="Pfam" id="PF00883">
    <property type="entry name" value="Peptidase_M17"/>
    <property type="match status" value="2"/>
</dbReference>
<dbReference type="Gene3D" id="3.30.40.10">
    <property type="entry name" value="Zinc/RING finger domain, C3HC4 (zinc finger)"/>
    <property type="match status" value="1"/>
</dbReference>
<dbReference type="SUPFAM" id="SSF57850">
    <property type="entry name" value="RING/U-box"/>
    <property type="match status" value="1"/>
</dbReference>
<dbReference type="InterPro" id="IPR017907">
    <property type="entry name" value="Znf_RING_CS"/>
</dbReference>
<evidence type="ECO:0000256" key="20">
    <source>
        <dbReference type="PROSITE-ProRule" id="PRU00221"/>
    </source>
</evidence>
<dbReference type="EMBL" id="JAPWTJ010001002">
    <property type="protein sequence ID" value="KAJ8974404.1"/>
    <property type="molecule type" value="Genomic_DNA"/>
</dbReference>
<comment type="catalytic activity">
    <reaction evidence="17">
        <text>L-cysteinylglycine + H2O = L-cysteine + glycine</text>
        <dbReference type="Rhea" id="RHEA:28783"/>
        <dbReference type="ChEBI" id="CHEBI:15377"/>
        <dbReference type="ChEBI" id="CHEBI:35235"/>
        <dbReference type="ChEBI" id="CHEBI:57305"/>
        <dbReference type="ChEBI" id="CHEBI:61694"/>
    </reaction>
    <physiologicalReaction direction="left-to-right" evidence="17">
        <dbReference type="Rhea" id="RHEA:28784"/>
    </physiologicalReaction>
</comment>
<dbReference type="InterPro" id="IPR013083">
    <property type="entry name" value="Znf_RING/FYVE/PHD"/>
</dbReference>
<keyword evidence="19" id="KW-0727">SH2 domain</keyword>
<evidence type="ECO:0000256" key="2">
    <source>
        <dbReference type="ARBA" id="ARBA00014190"/>
    </source>
</evidence>
<keyword evidence="7" id="KW-0378">Hydrolase</keyword>
<dbReference type="InterPro" id="IPR036322">
    <property type="entry name" value="WD40_repeat_dom_sf"/>
</dbReference>
<evidence type="ECO:0000256" key="9">
    <source>
        <dbReference type="ARBA" id="ARBA00023511"/>
    </source>
</evidence>
<evidence type="ECO:0000256" key="15">
    <source>
        <dbReference type="ARBA" id="ARBA00045966"/>
    </source>
</evidence>
<keyword evidence="6 18" id="KW-0863">Zinc-finger</keyword>
<feature type="region of interest" description="Disordered" evidence="21">
    <location>
        <begin position="507"/>
        <end position="528"/>
    </location>
</feature>
<proteinExistence type="inferred from homology"/>
<dbReference type="Pfam" id="PF13923">
    <property type="entry name" value="zf-C3HC4_2"/>
    <property type="match status" value="1"/>
</dbReference>
<dbReference type="InterPro" id="IPR001841">
    <property type="entry name" value="Znf_RING"/>
</dbReference>
<feature type="region of interest" description="Disordered" evidence="21">
    <location>
        <begin position="754"/>
        <end position="787"/>
    </location>
</feature>
<dbReference type="InterPro" id="IPR043472">
    <property type="entry name" value="Macro_dom-like"/>
</dbReference>
<dbReference type="PROSITE" id="PS50082">
    <property type="entry name" value="WD_REPEATS_2"/>
    <property type="match status" value="2"/>
</dbReference>
<evidence type="ECO:0000256" key="7">
    <source>
        <dbReference type="ARBA" id="ARBA00022801"/>
    </source>
</evidence>
<dbReference type="Gene3D" id="2.130.10.10">
    <property type="entry name" value="YVTN repeat-like/Quinoprotein amine dehydrogenase"/>
    <property type="match status" value="1"/>
</dbReference>